<organism evidence="3 4">
    <name type="scientific">Podospora didyma</name>
    <dbReference type="NCBI Taxonomy" id="330526"/>
    <lineage>
        <taxon>Eukaryota</taxon>
        <taxon>Fungi</taxon>
        <taxon>Dikarya</taxon>
        <taxon>Ascomycota</taxon>
        <taxon>Pezizomycotina</taxon>
        <taxon>Sordariomycetes</taxon>
        <taxon>Sordariomycetidae</taxon>
        <taxon>Sordariales</taxon>
        <taxon>Podosporaceae</taxon>
        <taxon>Podospora</taxon>
    </lineage>
</organism>
<keyword evidence="2" id="KW-0732">Signal</keyword>
<dbReference type="Proteomes" id="UP001285441">
    <property type="component" value="Unassembled WGS sequence"/>
</dbReference>
<proteinExistence type="predicted"/>
<dbReference type="AlphaFoldDB" id="A0AAE0NU92"/>
<gene>
    <name evidence="3" type="ORF">B0H63DRAFT_509500</name>
</gene>
<feature type="signal peptide" evidence="2">
    <location>
        <begin position="1"/>
        <end position="16"/>
    </location>
</feature>
<accession>A0AAE0NU92</accession>
<protein>
    <submittedName>
        <fullName evidence="3">Uncharacterized protein</fullName>
    </submittedName>
</protein>
<evidence type="ECO:0000313" key="4">
    <source>
        <dbReference type="Proteomes" id="UP001285441"/>
    </source>
</evidence>
<feature type="compositionally biased region" description="Low complexity" evidence="1">
    <location>
        <begin position="250"/>
        <end position="270"/>
    </location>
</feature>
<feature type="compositionally biased region" description="Pro residues" evidence="1">
    <location>
        <begin position="238"/>
        <end position="249"/>
    </location>
</feature>
<reference evidence="3" key="2">
    <citation type="submission" date="2023-06" db="EMBL/GenBank/DDBJ databases">
        <authorList>
            <consortium name="Lawrence Berkeley National Laboratory"/>
            <person name="Haridas S."/>
            <person name="Hensen N."/>
            <person name="Bonometti L."/>
            <person name="Westerberg I."/>
            <person name="Brannstrom I.O."/>
            <person name="Guillou S."/>
            <person name="Cros-Aarteil S."/>
            <person name="Calhoun S."/>
            <person name="Kuo A."/>
            <person name="Mondo S."/>
            <person name="Pangilinan J."/>
            <person name="Riley R."/>
            <person name="LaButti K."/>
            <person name="Andreopoulos B."/>
            <person name="Lipzen A."/>
            <person name="Chen C."/>
            <person name="Yanf M."/>
            <person name="Daum C."/>
            <person name="Ng V."/>
            <person name="Clum A."/>
            <person name="Steindorff A."/>
            <person name="Ohm R."/>
            <person name="Martin F."/>
            <person name="Silar P."/>
            <person name="Natvig D."/>
            <person name="Lalanne C."/>
            <person name="Gautier V."/>
            <person name="Ament-velasquez S.L."/>
            <person name="Kruys A."/>
            <person name="Hutchinson M.I."/>
            <person name="Powell A.J."/>
            <person name="Barry K."/>
            <person name="Miller A.N."/>
            <person name="Grigoriev I.V."/>
            <person name="Debuchy R."/>
            <person name="Gladieux P."/>
            <person name="Thoren M.H."/>
            <person name="Johannesson H."/>
        </authorList>
    </citation>
    <scope>NUCLEOTIDE SEQUENCE</scope>
    <source>
        <strain evidence="3">CBS 232.78</strain>
    </source>
</reference>
<feature type="region of interest" description="Disordered" evidence="1">
    <location>
        <begin position="238"/>
        <end position="274"/>
    </location>
</feature>
<feature type="chain" id="PRO_5042058213" evidence="2">
    <location>
        <begin position="17"/>
        <end position="444"/>
    </location>
</feature>
<comment type="caution">
    <text evidence="3">The sequence shown here is derived from an EMBL/GenBank/DDBJ whole genome shotgun (WGS) entry which is preliminary data.</text>
</comment>
<evidence type="ECO:0000256" key="2">
    <source>
        <dbReference type="SAM" id="SignalP"/>
    </source>
</evidence>
<sequence length="444" mass="46610">MKIVAALLASASLASAGRSFSSRRSLGLFKRWDYDVCLNDCTLAGVPIPDKDNLQLPLENNWSEQCPPIYIGPYDAPLATSRVCLDFVGPYVYFNVSAFPGYSTKSATVTWKLKGNAIQPSGWSSPPPTTAITCSPAAVGDDYICKLPFSDILGVSPTTSITNLLAGMCPNGDREGLVFYFEFSGTVQSTGGPLETFNQQYPCTTRQDRTCTAWDTSYPYFELSYRCSKCNVSPCPPPPSSTSAPPPPASSTAPPVSSSSTTSYVSSSSSAPPPPPVTVTCGFGTAFGYQAPVGGVQKSITLNTQSGKGCNRWGWYETPTLAELQSGISGPLYVGAGGNDISKAVNVGTWTAFANALGKVTVTYTTTPPYVISQVHVDLGCLPIDKCAPGTYTYSNDGVAGVPVWATTPIQYPTCSGGSKAALILHAAIDVLTTATTCAPPKAT</sequence>
<reference evidence="3" key="1">
    <citation type="journal article" date="2023" name="Mol. Phylogenet. Evol.">
        <title>Genome-scale phylogeny and comparative genomics of the fungal order Sordariales.</title>
        <authorList>
            <person name="Hensen N."/>
            <person name="Bonometti L."/>
            <person name="Westerberg I."/>
            <person name="Brannstrom I.O."/>
            <person name="Guillou S."/>
            <person name="Cros-Aarteil S."/>
            <person name="Calhoun S."/>
            <person name="Haridas S."/>
            <person name="Kuo A."/>
            <person name="Mondo S."/>
            <person name="Pangilinan J."/>
            <person name="Riley R."/>
            <person name="LaButti K."/>
            <person name="Andreopoulos B."/>
            <person name="Lipzen A."/>
            <person name="Chen C."/>
            <person name="Yan M."/>
            <person name="Daum C."/>
            <person name="Ng V."/>
            <person name="Clum A."/>
            <person name="Steindorff A."/>
            <person name="Ohm R.A."/>
            <person name="Martin F."/>
            <person name="Silar P."/>
            <person name="Natvig D.O."/>
            <person name="Lalanne C."/>
            <person name="Gautier V."/>
            <person name="Ament-Velasquez S.L."/>
            <person name="Kruys A."/>
            <person name="Hutchinson M.I."/>
            <person name="Powell A.J."/>
            <person name="Barry K."/>
            <person name="Miller A.N."/>
            <person name="Grigoriev I.V."/>
            <person name="Debuchy R."/>
            <person name="Gladieux P."/>
            <person name="Hiltunen Thoren M."/>
            <person name="Johannesson H."/>
        </authorList>
    </citation>
    <scope>NUCLEOTIDE SEQUENCE</scope>
    <source>
        <strain evidence="3">CBS 232.78</strain>
    </source>
</reference>
<keyword evidence="4" id="KW-1185">Reference proteome</keyword>
<dbReference type="EMBL" id="JAULSW010000003">
    <property type="protein sequence ID" value="KAK3387777.1"/>
    <property type="molecule type" value="Genomic_DNA"/>
</dbReference>
<evidence type="ECO:0000256" key="1">
    <source>
        <dbReference type="SAM" id="MobiDB-lite"/>
    </source>
</evidence>
<evidence type="ECO:0000313" key="3">
    <source>
        <dbReference type="EMBL" id="KAK3387777.1"/>
    </source>
</evidence>
<name>A0AAE0NU92_9PEZI</name>